<dbReference type="InterPro" id="IPR017850">
    <property type="entry name" value="Alkaline_phosphatase_core_sf"/>
</dbReference>
<evidence type="ECO:0000256" key="5">
    <source>
        <dbReference type="ARBA" id="ARBA00023136"/>
    </source>
</evidence>
<dbReference type="Pfam" id="PF00884">
    <property type="entry name" value="Sulfatase"/>
    <property type="match status" value="1"/>
</dbReference>
<dbReference type="AlphaFoldDB" id="A0A286EDR6"/>
<keyword evidence="3 6" id="KW-0812">Transmembrane</keyword>
<evidence type="ECO:0000313" key="9">
    <source>
        <dbReference type="Proteomes" id="UP000219669"/>
    </source>
</evidence>
<feature type="transmembrane region" description="Helical" evidence="6">
    <location>
        <begin position="74"/>
        <end position="94"/>
    </location>
</feature>
<dbReference type="Gene3D" id="3.40.720.10">
    <property type="entry name" value="Alkaline Phosphatase, subunit A"/>
    <property type="match status" value="1"/>
</dbReference>
<dbReference type="PANTHER" id="PTHR47371:SF3">
    <property type="entry name" value="PHOSPHOGLYCEROL TRANSFERASE I"/>
    <property type="match status" value="1"/>
</dbReference>
<dbReference type="PANTHER" id="PTHR47371">
    <property type="entry name" value="LIPOTEICHOIC ACID SYNTHASE"/>
    <property type="match status" value="1"/>
</dbReference>
<gene>
    <name evidence="8" type="ORF">SAMN02746062_01502</name>
</gene>
<dbReference type="OrthoDB" id="8613897at2"/>
<accession>A0A286EDR6</accession>
<proteinExistence type="predicted"/>
<evidence type="ECO:0000256" key="2">
    <source>
        <dbReference type="ARBA" id="ARBA00022475"/>
    </source>
</evidence>
<evidence type="ECO:0000256" key="4">
    <source>
        <dbReference type="ARBA" id="ARBA00022989"/>
    </source>
</evidence>
<feature type="transmembrane region" description="Helical" evidence="6">
    <location>
        <begin position="49"/>
        <end position="67"/>
    </location>
</feature>
<evidence type="ECO:0000256" key="6">
    <source>
        <dbReference type="SAM" id="Phobius"/>
    </source>
</evidence>
<name>A0A286EDR6_9NEIS</name>
<feature type="transmembrane region" description="Helical" evidence="6">
    <location>
        <begin position="140"/>
        <end position="158"/>
    </location>
</feature>
<feature type="domain" description="Sulfatase N-terminal" evidence="7">
    <location>
        <begin position="294"/>
        <end position="395"/>
    </location>
</feature>
<dbReference type="InterPro" id="IPR000917">
    <property type="entry name" value="Sulfatase_N"/>
</dbReference>
<feature type="transmembrane region" description="Helical" evidence="6">
    <location>
        <begin position="21"/>
        <end position="43"/>
    </location>
</feature>
<evidence type="ECO:0000256" key="1">
    <source>
        <dbReference type="ARBA" id="ARBA00004651"/>
    </source>
</evidence>
<dbReference type="EMBL" id="OCNF01000012">
    <property type="protein sequence ID" value="SOD69047.1"/>
    <property type="molecule type" value="Genomic_DNA"/>
</dbReference>
<evidence type="ECO:0000313" key="8">
    <source>
        <dbReference type="EMBL" id="SOD69047.1"/>
    </source>
</evidence>
<evidence type="ECO:0000259" key="7">
    <source>
        <dbReference type="Pfam" id="PF00884"/>
    </source>
</evidence>
<keyword evidence="5 6" id="KW-0472">Membrane</keyword>
<sequence length="476" mass="55315">MQSIQSFFHKDHKLPKLSGKEWLNLWLFIFAPNVLFLALAWYTNTARPILNWDYLWIGILWLMPYRILRIFASLIFVLAILFDFLMLLIQIFPFLDISAIQYFLPFLTVAPKSYLLGLGILFLYVLLMPYVMLRWGRQHHRGYGVILFLSLLGLGYHLRDVKYIDFSAIMGRSNYFLSQSQSYLYYDASKSDFILAAKRDPILSPMSADKEKASSRFLQPQSDKILFVIAESWGASRKSEMTQMILQKVYEQKSRFDFIQTGIFDFSGSTVQGELRELCGLAVENGYALSRLAAQPFEKCLPNQLKKQGYKTISMHGTSGLLYDRTGWYQKAGLQQNLFGENFHDLKRCSAFNGVCDSELRQVVGKIFAQYTKPDDKLFFYWLTLTSHHPYDLDDVHNHRFNCELWGMKPNGEVCGNFKLQTQFFDDFAMLIQQPEMKGVEVIVVGDHMPPLSDGEDIYPFVRWQAVSWLHFKIKA</sequence>
<protein>
    <submittedName>
        <fullName evidence="8">Sulfatase</fullName>
    </submittedName>
</protein>
<keyword evidence="4 6" id="KW-1133">Transmembrane helix</keyword>
<keyword evidence="9" id="KW-1185">Reference proteome</keyword>
<dbReference type="GO" id="GO:0005886">
    <property type="term" value="C:plasma membrane"/>
    <property type="evidence" value="ECO:0007669"/>
    <property type="project" value="UniProtKB-SubCell"/>
</dbReference>
<dbReference type="SUPFAM" id="SSF53649">
    <property type="entry name" value="Alkaline phosphatase-like"/>
    <property type="match status" value="1"/>
</dbReference>
<evidence type="ECO:0000256" key="3">
    <source>
        <dbReference type="ARBA" id="ARBA00022692"/>
    </source>
</evidence>
<dbReference type="Proteomes" id="UP000219669">
    <property type="component" value="Unassembled WGS sequence"/>
</dbReference>
<feature type="transmembrane region" description="Helical" evidence="6">
    <location>
        <begin position="114"/>
        <end position="133"/>
    </location>
</feature>
<comment type="subcellular location">
    <subcellularLocation>
        <location evidence="1">Cell membrane</location>
        <topology evidence="1">Multi-pass membrane protein</topology>
    </subcellularLocation>
</comment>
<dbReference type="InterPro" id="IPR050448">
    <property type="entry name" value="OpgB/LTA_synthase_biosynth"/>
</dbReference>
<keyword evidence="2" id="KW-1003">Cell membrane</keyword>
<dbReference type="RefSeq" id="WP_097114531.1">
    <property type="nucleotide sequence ID" value="NZ_CP083931.1"/>
</dbReference>
<organism evidence="8 9">
    <name type="scientific">Alysiella filiformis DSM 16848</name>
    <dbReference type="NCBI Taxonomy" id="1120981"/>
    <lineage>
        <taxon>Bacteria</taxon>
        <taxon>Pseudomonadati</taxon>
        <taxon>Pseudomonadota</taxon>
        <taxon>Betaproteobacteria</taxon>
        <taxon>Neisseriales</taxon>
        <taxon>Neisseriaceae</taxon>
        <taxon>Alysiella</taxon>
    </lineage>
</organism>
<reference evidence="8 9" key="1">
    <citation type="submission" date="2017-09" db="EMBL/GenBank/DDBJ databases">
        <authorList>
            <person name="Ehlers B."/>
            <person name="Leendertz F.H."/>
        </authorList>
    </citation>
    <scope>NUCLEOTIDE SEQUENCE [LARGE SCALE GENOMIC DNA]</scope>
    <source>
        <strain evidence="8 9">DSM 16848</strain>
    </source>
</reference>